<gene>
    <name evidence="2" type="primary">RE1_3219</name>
    <name evidence="2" type="ORF">CK203_086843</name>
</gene>
<organism evidence="2 3">
    <name type="scientific">Vitis vinifera</name>
    <name type="common">Grape</name>
    <dbReference type="NCBI Taxonomy" id="29760"/>
    <lineage>
        <taxon>Eukaryota</taxon>
        <taxon>Viridiplantae</taxon>
        <taxon>Streptophyta</taxon>
        <taxon>Embryophyta</taxon>
        <taxon>Tracheophyta</taxon>
        <taxon>Spermatophyta</taxon>
        <taxon>Magnoliopsida</taxon>
        <taxon>eudicotyledons</taxon>
        <taxon>Gunneridae</taxon>
        <taxon>Pentapetalae</taxon>
        <taxon>rosids</taxon>
        <taxon>Vitales</taxon>
        <taxon>Vitaceae</taxon>
        <taxon>Viteae</taxon>
        <taxon>Vitis</taxon>
    </lineage>
</organism>
<comment type="caution">
    <text evidence="2">The sequence shown here is derived from an EMBL/GenBank/DDBJ whole genome shotgun (WGS) entry which is preliminary data.</text>
</comment>
<feature type="domain" description="Reverse transcriptase Ty1/copia-type" evidence="1">
    <location>
        <begin position="400"/>
        <end position="474"/>
    </location>
</feature>
<dbReference type="Proteomes" id="UP000288805">
    <property type="component" value="Unassembled WGS sequence"/>
</dbReference>
<accession>A0A438ERW6</accession>
<dbReference type="AlphaFoldDB" id="A0A438ERW6"/>
<protein>
    <submittedName>
        <fullName evidence="2">Retrovirus-related Pol polyprotein from transposon RE1</fullName>
    </submittedName>
</protein>
<dbReference type="EMBL" id="QGNW01001197">
    <property type="protein sequence ID" value="RVW50481.1"/>
    <property type="molecule type" value="Genomic_DNA"/>
</dbReference>
<reference evidence="2 3" key="1">
    <citation type="journal article" date="2018" name="PLoS Genet.">
        <title>Population sequencing reveals clonal diversity and ancestral inbreeding in the grapevine cultivar Chardonnay.</title>
        <authorList>
            <person name="Roach M.J."/>
            <person name="Johnson D.L."/>
            <person name="Bohlmann J."/>
            <person name="van Vuuren H.J."/>
            <person name="Jones S.J."/>
            <person name="Pretorius I.S."/>
            <person name="Schmidt S.A."/>
            <person name="Borneman A.R."/>
        </authorList>
    </citation>
    <scope>NUCLEOTIDE SEQUENCE [LARGE SCALE GENOMIC DNA]</scope>
    <source>
        <strain evidence="3">cv. Chardonnay</strain>
        <tissue evidence="2">Leaf</tissue>
    </source>
</reference>
<dbReference type="Pfam" id="PF07727">
    <property type="entry name" value="RVT_2"/>
    <property type="match status" value="2"/>
</dbReference>
<evidence type="ECO:0000259" key="1">
    <source>
        <dbReference type="Pfam" id="PF07727"/>
    </source>
</evidence>
<dbReference type="InterPro" id="IPR013103">
    <property type="entry name" value="RVT_2"/>
</dbReference>
<sequence>MGIEVDILIRIPVEILVAKVVVSKEAVLMEVEALTMVLMDEAKVEESFQGPNFNFQNANAFYRQASPMSTMIATPELYNDVSWYHNSSASNNITPDANNLMQRQEITGQDRVHIGNGTGKIHKLSFSLSDTVYTAPLQLIHFDLWGPAHIQAIPQIGLRPLATPPVLPHISQLLLGFASSNSQDNPFRTSISTLVPSTQHKDKHLCDMDTFDAIANVDPTHTLETYVSVQPSLSNNIVGLVFAAIEARSLGNTHGMITRAKNGRYKPKIYLAELTEPSSVLVALHQPEYKKAILEEYRALQKNGTRSLVSLPPGRKAIGWFHQQVGFDFNETLSLVVTPTTIKIVLTIVSTRHWCICQLDINNAFLNGDLQEEVFMEQPQGFLDENNPHLVCKLHKALYDDILVTGSDSRLISQLIGRLNAEFAWKDPVKIDYFLGIQAKHTSESFHLSQTKYIGDLLSKSKMVHAKGISTPMTSGLKLRVSKGIPVDNVQLYRSTMGDLQYLTGTRLEIAYNVNNVC</sequence>
<evidence type="ECO:0000313" key="2">
    <source>
        <dbReference type="EMBL" id="RVW50481.1"/>
    </source>
</evidence>
<name>A0A438ERW6_VITVI</name>
<proteinExistence type="predicted"/>
<evidence type="ECO:0000313" key="3">
    <source>
        <dbReference type="Proteomes" id="UP000288805"/>
    </source>
</evidence>
<feature type="domain" description="Reverse transcriptase Ty1/copia-type" evidence="1">
    <location>
        <begin position="314"/>
        <end position="399"/>
    </location>
</feature>